<feature type="chain" id="PRO_5041437653" evidence="1">
    <location>
        <begin position="21"/>
        <end position="244"/>
    </location>
</feature>
<evidence type="ECO:0000313" key="2">
    <source>
        <dbReference type="EMBL" id="MDH1630625.1"/>
    </source>
</evidence>
<reference evidence="2" key="1">
    <citation type="submission" date="2022-09" db="EMBL/GenBank/DDBJ databases">
        <title>Intensive care unit water sources are persistently colonized with multi-drug resistant bacteria and are the site of extensive horizontal gene transfer of antibiotic resistance genes.</title>
        <authorList>
            <person name="Diorio-Toth L."/>
        </authorList>
    </citation>
    <scope>NUCLEOTIDE SEQUENCE</scope>
    <source>
        <strain evidence="2">GD03782</strain>
    </source>
</reference>
<dbReference type="Proteomes" id="UP001160882">
    <property type="component" value="Unassembled WGS sequence"/>
</dbReference>
<dbReference type="InterPro" id="IPR008962">
    <property type="entry name" value="PapD-like_sf"/>
</dbReference>
<keyword evidence="1" id="KW-0732">Signal</keyword>
<dbReference type="InterPro" id="IPR013783">
    <property type="entry name" value="Ig-like_fold"/>
</dbReference>
<organism evidence="2 3">
    <name type="scientific">Pseudomonas mosselii</name>
    <dbReference type="NCBI Taxonomy" id="78327"/>
    <lineage>
        <taxon>Bacteria</taxon>
        <taxon>Pseudomonadati</taxon>
        <taxon>Pseudomonadota</taxon>
        <taxon>Gammaproteobacteria</taxon>
        <taxon>Pseudomonadales</taxon>
        <taxon>Pseudomonadaceae</taxon>
        <taxon>Pseudomonas</taxon>
    </lineage>
</organism>
<dbReference type="EMBL" id="JAOCGG010000016">
    <property type="protein sequence ID" value="MDH1630625.1"/>
    <property type="molecule type" value="Genomic_DNA"/>
</dbReference>
<comment type="caution">
    <text evidence="2">The sequence shown here is derived from an EMBL/GenBank/DDBJ whole genome shotgun (WGS) entry which is preliminary data.</text>
</comment>
<sequence length="244" mass="27130">MNVQWLITLMLLLTPLPSLAAPEINVGALYDYLEDGKSTLLKRVRNGGDTTAFVKISLAELVYDGDGAPREVDQESLVLAERGVVASPARLIVPAKGMQAVRLLYRGERERERYFRVRFVPVLPETQDGFGVSAAEAEEYREGLTAGVNLLAGYGSLLFIRPLKPRYGTAIDEQPGELKVSNGGNTTVILDRFRHCSKDGRQCETMTKHHLLPGHAKRFPRQEGWSYQFDLLEGDSRRELTIGG</sequence>
<dbReference type="SUPFAM" id="SSF49354">
    <property type="entry name" value="PapD-like"/>
    <property type="match status" value="1"/>
</dbReference>
<evidence type="ECO:0000313" key="3">
    <source>
        <dbReference type="Proteomes" id="UP001160882"/>
    </source>
</evidence>
<dbReference type="Gene3D" id="2.60.40.10">
    <property type="entry name" value="Immunoglobulins"/>
    <property type="match status" value="1"/>
</dbReference>
<feature type="signal peptide" evidence="1">
    <location>
        <begin position="1"/>
        <end position="20"/>
    </location>
</feature>
<accession>A0AA42UT16</accession>
<evidence type="ECO:0000256" key="1">
    <source>
        <dbReference type="SAM" id="SignalP"/>
    </source>
</evidence>
<dbReference type="AlphaFoldDB" id="A0AA42UT16"/>
<proteinExistence type="predicted"/>
<name>A0AA42UT16_9PSED</name>
<protein>
    <submittedName>
        <fullName evidence="2">Molecular chaperone</fullName>
    </submittedName>
</protein>
<gene>
    <name evidence="2" type="ORF">N5I14_10255</name>
</gene>
<dbReference type="RefSeq" id="WP_280081731.1">
    <property type="nucleotide sequence ID" value="NZ_JAOCGG010000016.1"/>
</dbReference>